<evidence type="ECO:0000313" key="3">
    <source>
        <dbReference type="Proteomes" id="UP000095087"/>
    </source>
</evidence>
<dbReference type="RefSeq" id="WP_069096123.1">
    <property type="nucleotide sequence ID" value="NZ_MASI01000010.1"/>
</dbReference>
<comment type="caution">
    <text evidence="2">The sequence shown here is derived from an EMBL/GenBank/DDBJ whole genome shotgun (WGS) entry which is preliminary data.</text>
</comment>
<evidence type="ECO:0000256" key="1">
    <source>
        <dbReference type="SAM" id="MobiDB-lite"/>
    </source>
</evidence>
<dbReference type="EMBL" id="MASI01000010">
    <property type="protein sequence ID" value="ODA66130.1"/>
    <property type="molecule type" value="Genomic_DNA"/>
</dbReference>
<keyword evidence="3" id="KW-1185">Reference proteome</keyword>
<dbReference type="Proteomes" id="UP000095087">
    <property type="component" value="Unassembled WGS sequence"/>
</dbReference>
<reference evidence="2 3" key="1">
    <citation type="submission" date="2016-07" db="EMBL/GenBank/DDBJ databases">
        <title>Draft genome sequence of Methyloligella halotolerans C2T (VKM B-2706T=CCUG 61687T=DSM 25045T), a halotolerant polyhydroxybutyrate accumulating methylotroph.</title>
        <authorList>
            <person name="Vasilenko O.V."/>
            <person name="Doronina N.V."/>
            <person name="Poroshina M.N."/>
            <person name="Tarlachkov S.V."/>
            <person name="Trotsenko Y.A."/>
        </authorList>
    </citation>
    <scope>NUCLEOTIDE SEQUENCE [LARGE SCALE GENOMIC DNA]</scope>
    <source>
        <strain evidence="2 3">VKM B-2706</strain>
    </source>
</reference>
<dbReference type="AlphaFoldDB" id="A0A1E2RVI5"/>
<dbReference type="PROSITE" id="PS51257">
    <property type="entry name" value="PROKAR_LIPOPROTEIN"/>
    <property type="match status" value="1"/>
</dbReference>
<dbReference type="STRING" id="1177755.A7A08_02983"/>
<proteinExistence type="predicted"/>
<feature type="compositionally biased region" description="Polar residues" evidence="1">
    <location>
        <begin position="150"/>
        <end position="166"/>
    </location>
</feature>
<gene>
    <name evidence="2" type="ORF">A7A08_02983</name>
</gene>
<dbReference type="OrthoDB" id="8116676at2"/>
<dbReference type="Gene3D" id="3.40.190.10">
    <property type="entry name" value="Periplasmic binding protein-like II"/>
    <property type="match status" value="1"/>
</dbReference>
<sequence>MLTTRRFIPLVIIAIGLTLSGCDDFPKDPAETTVQIRDSGEMRTGLIAGRDQNNAGEKALAESIAKSVDAAPSFEEGPAEILVPKLEKGELDIVIGSFAKATPWKKHAALSKPVGGAAEDSEKPQLRALVRKGENRWLMQVQRQVKAVPAQTQGDGSQPHVSETGE</sequence>
<feature type="region of interest" description="Disordered" evidence="1">
    <location>
        <begin position="144"/>
        <end position="166"/>
    </location>
</feature>
<name>A0A1E2RVI5_9HYPH</name>
<accession>A0A1E2RVI5</accession>
<evidence type="ECO:0000313" key="2">
    <source>
        <dbReference type="EMBL" id="ODA66130.1"/>
    </source>
</evidence>
<protein>
    <submittedName>
        <fullName evidence="2">Uncharacterized protein</fullName>
    </submittedName>
</protein>
<organism evidence="2 3">
    <name type="scientific">Methyloligella halotolerans</name>
    <dbReference type="NCBI Taxonomy" id="1177755"/>
    <lineage>
        <taxon>Bacteria</taxon>
        <taxon>Pseudomonadati</taxon>
        <taxon>Pseudomonadota</taxon>
        <taxon>Alphaproteobacteria</taxon>
        <taxon>Hyphomicrobiales</taxon>
        <taxon>Hyphomicrobiaceae</taxon>
        <taxon>Methyloligella</taxon>
    </lineage>
</organism>